<evidence type="ECO:0000256" key="3">
    <source>
        <dbReference type="ARBA" id="ARBA00022801"/>
    </source>
</evidence>
<evidence type="ECO:0000313" key="10">
    <source>
        <dbReference type="Proteomes" id="UP000078348"/>
    </source>
</evidence>
<dbReference type="GO" id="GO:0016020">
    <property type="term" value="C:membrane"/>
    <property type="evidence" value="ECO:0007669"/>
    <property type="project" value="TreeGrafter"/>
</dbReference>
<comment type="caution">
    <text evidence="9">The sequence shown here is derived from an EMBL/GenBank/DDBJ whole genome shotgun (WGS) entry which is preliminary data.</text>
</comment>
<evidence type="ECO:0000259" key="8">
    <source>
        <dbReference type="Pfam" id="PF01435"/>
    </source>
</evidence>
<evidence type="ECO:0000313" key="9">
    <source>
        <dbReference type="EMBL" id="OAO17553.1"/>
    </source>
</evidence>
<dbReference type="EMBL" id="LXWW01000025">
    <property type="protein sequence ID" value="OAO17553.1"/>
    <property type="molecule type" value="Genomic_DNA"/>
</dbReference>
<evidence type="ECO:0000256" key="4">
    <source>
        <dbReference type="ARBA" id="ARBA00022833"/>
    </source>
</evidence>
<dbReference type="PANTHER" id="PTHR22726">
    <property type="entry name" value="METALLOENDOPEPTIDASE OMA1"/>
    <property type="match status" value="1"/>
</dbReference>
<dbReference type="GO" id="GO:0051603">
    <property type="term" value="P:proteolysis involved in protein catabolic process"/>
    <property type="evidence" value="ECO:0007669"/>
    <property type="project" value="TreeGrafter"/>
</dbReference>
<keyword evidence="10" id="KW-1185">Reference proteome</keyword>
<gene>
    <name evidence="9" type="ORF">AV274_0692</name>
</gene>
<dbReference type="GO" id="GO:0004222">
    <property type="term" value="F:metalloendopeptidase activity"/>
    <property type="evidence" value="ECO:0007669"/>
    <property type="project" value="InterPro"/>
</dbReference>
<keyword evidence="5 6" id="KW-0482">Metalloprotease</keyword>
<accession>A0A196SKI1</accession>
<evidence type="ECO:0000256" key="7">
    <source>
        <dbReference type="SAM" id="Phobius"/>
    </source>
</evidence>
<evidence type="ECO:0000256" key="6">
    <source>
        <dbReference type="RuleBase" id="RU003983"/>
    </source>
</evidence>
<evidence type="ECO:0000256" key="1">
    <source>
        <dbReference type="ARBA" id="ARBA00022670"/>
    </source>
</evidence>
<keyword evidence="4 6" id="KW-0862">Zinc</keyword>
<evidence type="ECO:0000256" key="5">
    <source>
        <dbReference type="ARBA" id="ARBA00023049"/>
    </source>
</evidence>
<keyword evidence="7" id="KW-1133">Transmembrane helix</keyword>
<dbReference type="PANTHER" id="PTHR22726:SF1">
    <property type="entry name" value="METALLOENDOPEPTIDASE OMA1, MITOCHONDRIAL"/>
    <property type="match status" value="1"/>
</dbReference>
<dbReference type="GO" id="GO:0046872">
    <property type="term" value="F:metal ion binding"/>
    <property type="evidence" value="ECO:0007669"/>
    <property type="project" value="UniProtKB-KW"/>
</dbReference>
<organism evidence="9 10">
    <name type="scientific">Blastocystis sp. subtype 1 (strain ATCC 50177 / NandII)</name>
    <dbReference type="NCBI Taxonomy" id="478820"/>
    <lineage>
        <taxon>Eukaryota</taxon>
        <taxon>Sar</taxon>
        <taxon>Stramenopiles</taxon>
        <taxon>Bigyra</taxon>
        <taxon>Opalozoa</taxon>
        <taxon>Opalinata</taxon>
        <taxon>Blastocystidae</taxon>
        <taxon>Blastocystis</taxon>
    </lineage>
</organism>
<dbReference type="Pfam" id="PF01435">
    <property type="entry name" value="Peptidase_M48"/>
    <property type="match status" value="1"/>
</dbReference>
<proteinExistence type="inferred from homology"/>
<keyword evidence="7" id="KW-0812">Transmembrane</keyword>
<keyword evidence="1 6" id="KW-0645">Protease</keyword>
<dbReference type="OrthoDB" id="7464992at2759"/>
<feature type="domain" description="Peptidase M48" evidence="8">
    <location>
        <begin position="167"/>
        <end position="331"/>
    </location>
</feature>
<dbReference type="STRING" id="478820.A0A196SKI1"/>
<comment type="similarity">
    <text evidence="6">Belongs to the peptidase M48 family.</text>
</comment>
<dbReference type="Proteomes" id="UP000078348">
    <property type="component" value="Unassembled WGS sequence"/>
</dbReference>
<feature type="transmembrane region" description="Helical" evidence="7">
    <location>
        <begin position="239"/>
        <end position="257"/>
    </location>
</feature>
<dbReference type="AlphaFoldDB" id="A0A196SKI1"/>
<comment type="cofactor">
    <cofactor evidence="6">
        <name>Zn(2+)</name>
        <dbReference type="ChEBI" id="CHEBI:29105"/>
    </cofactor>
    <text evidence="6">Binds 1 zinc ion per subunit.</text>
</comment>
<dbReference type="CDD" id="cd07324">
    <property type="entry name" value="M48C_Oma1-like"/>
    <property type="match status" value="1"/>
</dbReference>
<dbReference type="Gene3D" id="3.30.2010.10">
    <property type="entry name" value="Metalloproteases ('zincins'), catalytic domain"/>
    <property type="match status" value="1"/>
</dbReference>
<keyword evidence="7" id="KW-0472">Membrane</keyword>
<sequence length="367" mass="42731">MSQQIRLLLKAVALGRYLLTNHRLSKLSATTVNAVKGTTSITEVAKVVFPVSKEQLHKKLRFERLRKRLKYYMAGLGFVGFVSYEYYSHQSFVPITNRKHFVVIPRQVELNYQDAMVESMITKLEGDGLKVLSEDDSRVQYVEQILRPLIDSCIYFSPECEEYMRNLKVIVVEDDTVNAYTTMGSILVVYTGLIDHYKNLKKDGSIQDVDECMAGVLAHELAHALSRHPVESMLRWTGWAYYIYITLVPDFVFVPLLKGIFDKRFSRSQEFEADFEALYILKRSGYDPSSFIKTLSLLPEEEDDIELLSIAKESMDDHPRIVNRVANLQDRIFWFERDFKQRYQIVEKEEEDDSYFSSFFRAIGFSM</sequence>
<keyword evidence="2" id="KW-0479">Metal-binding</keyword>
<dbReference type="InterPro" id="IPR001915">
    <property type="entry name" value="Peptidase_M48"/>
</dbReference>
<protein>
    <submittedName>
        <fullName evidence="9">Metalloprotease family M48X</fullName>
    </submittedName>
</protein>
<reference evidence="9 10" key="1">
    <citation type="submission" date="2016-05" db="EMBL/GenBank/DDBJ databases">
        <title>Nuclear genome of Blastocystis sp. subtype 1 NandII.</title>
        <authorList>
            <person name="Gentekaki E."/>
            <person name="Curtis B."/>
            <person name="Stairs C."/>
            <person name="Eme L."/>
            <person name="Herman E."/>
            <person name="Klimes V."/>
            <person name="Arias M.C."/>
            <person name="Elias M."/>
            <person name="Hilliou F."/>
            <person name="Klute M."/>
            <person name="Malik S.-B."/>
            <person name="Pightling A."/>
            <person name="Rachubinski R."/>
            <person name="Salas D."/>
            <person name="Schlacht A."/>
            <person name="Suga H."/>
            <person name="Archibald J."/>
            <person name="Ball S.G."/>
            <person name="Clark G."/>
            <person name="Dacks J."/>
            <person name="Van Der Giezen M."/>
            <person name="Tsaousis A."/>
            <person name="Roger A."/>
        </authorList>
    </citation>
    <scope>NUCLEOTIDE SEQUENCE [LARGE SCALE GENOMIC DNA]</scope>
    <source>
        <strain evidence="10">ATCC 50177 / NandII</strain>
    </source>
</reference>
<evidence type="ECO:0000256" key="2">
    <source>
        <dbReference type="ARBA" id="ARBA00022723"/>
    </source>
</evidence>
<dbReference type="InterPro" id="IPR051156">
    <property type="entry name" value="Mito/Outer_Membr_Metalloprot"/>
</dbReference>
<keyword evidence="3 6" id="KW-0378">Hydrolase</keyword>
<name>A0A196SKI1_BLAHN</name>